<organism evidence="1">
    <name type="scientific">marine sediment metagenome</name>
    <dbReference type="NCBI Taxonomy" id="412755"/>
    <lineage>
        <taxon>unclassified sequences</taxon>
        <taxon>metagenomes</taxon>
        <taxon>ecological metagenomes</taxon>
    </lineage>
</organism>
<accession>A0A0F8WYY6</accession>
<evidence type="ECO:0000313" key="1">
    <source>
        <dbReference type="EMBL" id="KKK61858.1"/>
    </source>
</evidence>
<reference evidence="1" key="1">
    <citation type="journal article" date="2015" name="Nature">
        <title>Complex archaea that bridge the gap between prokaryotes and eukaryotes.</title>
        <authorList>
            <person name="Spang A."/>
            <person name="Saw J.H."/>
            <person name="Jorgensen S.L."/>
            <person name="Zaremba-Niedzwiedzka K."/>
            <person name="Martijn J."/>
            <person name="Lind A.E."/>
            <person name="van Eijk R."/>
            <person name="Schleper C."/>
            <person name="Guy L."/>
            <person name="Ettema T.J."/>
        </authorList>
    </citation>
    <scope>NUCLEOTIDE SEQUENCE</scope>
</reference>
<feature type="non-terminal residue" evidence="1">
    <location>
        <position position="1"/>
    </location>
</feature>
<dbReference type="AlphaFoldDB" id="A0A0F8WYY6"/>
<name>A0A0F8WYY6_9ZZZZ</name>
<proteinExistence type="predicted"/>
<comment type="caution">
    <text evidence="1">The sequence shown here is derived from an EMBL/GenBank/DDBJ whole genome shotgun (WGS) entry which is preliminary data.</text>
</comment>
<gene>
    <name evidence="1" type="ORF">LCGC14_3010120</name>
</gene>
<protein>
    <submittedName>
        <fullName evidence="1">Uncharacterized protein</fullName>
    </submittedName>
</protein>
<dbReference type="EMBL" id="LAZR01062281">
    <property type="protein sequence ID" value="KKK61858.1"/>
    <property type="molecule type" value="Genomic_DNA"/>
</dbReference>
<sequence>GGYPPERTVRYGRAQIAQFRLKELGISRNRVIELEDS</sequence>